<comment type="caution">
    <text evidence="1">The sequence shown here is derived from an EMBL/GenBank/DDBJ whole genome shotgun (WGS) entry which is preliminary data.</text>
</comment>
<gene>
    <name evidence="1" type="ORF">L613_006100000040</name>
</gene>
<dbReference type="Pfam" id="PF05635">
    <property type="entry name" value="23S_rRNA_IVP"/>
    <property type="match status" value="1"/>
</dbReference>
<dbReference type="Gene3D" id="1.20.1440.60">
    <property type="entry name" value="23S rRNA-intervening sequence"/>
    <property type="match status" value="1"/>
</dbReference>
<dbReference type="PANTHER" id="PTHR38471">
    <property type="entry name" value="FOUR HELIX BUNDLE PROTEIN"/>
    <property type="match status" value="1"/>
</dbReference>
<reference evidence="1 2" key="1">
    <citation type="submission" date="2019-07" db="EMBL/GenBank/DDBJ databases">
        <title>Genome sequencing of lignin-degrading bacterial isolates.</title>
        <authorList>
            <person name="Gladden J."/>
        </authorList>
    </citation>
    <scope>NUCLEOTIDE SEQUENCE [LARGE SCALE GENOMIC DNA]</scope>
    <source>
        <strain evidence="1 2">J19</strain>
    </source>
</reference>
<dbReference type="EMBL" id="VLJS01000093">
    <property type="protein sequence ID" value="TWH05148.1"/>
    <property type="molecule type" value="Genomic_DNA"/>
</dbReference>
<accession>A0A562D6B8</accession>
<sequence>MIGDSKERPHQRLDAWRDAMELAALVYAYSAGFPAEERYGLTAQMRRAAVSVPSNIAEGAARRYAPELVRFLLIARGSLSELDTQLALAPRLGLAAPDQDLLQLLDRTFARLNALIRSIDDTAAARDEPAYYELPMTNHEITGPIPCSIKS</sequence>
<dbReference type="CDD" id="cd16377">
    <property type="entry name" value="23S_rRNA_IVP_like"/>
    <property type="match status" value="1"/>
</dbReference>
<dbReference type="OrthoDB" id="160990at2"/>
<organism evidence="1 2">
    <name type="scientific">Pseudoxanthomonas taiwanensis J19</name>
    <dbReference type="NCBI Taxonomy" id="935569"/>
    <lineage>
        <taxon>Bacteria</taxon>
        <taxon>Pseudomonadati</taxon>
        <taxon>Pseudomonadota</taxon>
        <taxon>Gammaproteobacteria</taxon>
        <taxon>Lysobacterales</taxon>
        <taxon>Lysobacteraceae</taxon>
        <taxon>Pseudoxanthomonas</taxon>
    </lineage>
</organism>
<dbReference type="AlphaFoldDB" id="A0A562D6B8"/>
<dbReference type="RefSeq" id="WP_125165161.1">
    <property type="nucleotide sequence ID" value="NZ_VLJS01000093.1"/>
</dbReference>
<keyword evidence="2" id="KW-1185">Reference proteome</keyword>
<evidence type="ECO:0000313" key="1">
    <source>
        <dbReference type="EMBL" id="TWH05148.1"/>
    </source>
</evidence>
<dbReference type="NCBIfam" id="TIGR02436">
    <property type="entry name" value="four helix bundle protein"/>
    <property type="match status" value="1"/>
</dbReference>
<dbReference type="InterPro" id="IPR036583">
    <property type="entry name" value="23S_rRNA_IVS_sf"/>
</dbReference>
<evidence type="ECO:0000313" key="2">
    <source>
        <dbReference type="Proteomes" id="UP000321583"/>
    </source>
</evidence>
<dbReference type="InterPro" id="IPR012657">
    <property type="entry name" value="23S_rRNA-intervening_sequence"/>
</dbReference>
<proteinExistence type="predicted"/>
<name>A0A562D6B8_9GAMM</name>
<protein>
    <submittedName>
        <fullName evidence="1">Four helix bundle protein</fullName>
    </submittedName>
</protein>
<dbReference type="PANTHER" id="PTHR38471:SF2">
    <property type="entry name" value="FOUR HELIX BUNDLE PROTEIN"/>
    <property type="match status" value="1"/>
</dbReference>
<dbReference type="Proteomes" id="UP000321583">
    <property type="component" value="Unassembled WGS sequence"/>
</dbReference>
<dbReference type="SUPFAM" id="SSF158446">
    <property type="entry name" value="IVS-encoded protein-like"/>
    <property type="match status" value="1"/>
</dbReference>